<dbReference type="RefSeq" id="WP_014686701.1">
    <property type="nucleotide sequence ID" value="NC_017791.1"/>
</dbReference>
<evidence type="ECO:0008006" key="3">
    <source>
        <dbReference type="Google" id="ProtNLM"/>
    </source>
</evidence>
<dbReference type="AlphaFoldDB" id="H8H260"/>
<dbReference type="EMBL" id="CP002193">
    <property type="protein sequence ID" value="AFD27607.1"/>
    <property type="molecule type" value="Genomic_DNA"/>
</dbReference>
<keyword evidence="2" id="KW-1185">Reference proteome</keyword>
<dbReference type="OrthoDB" id="1097343at2"/>
<evidence type="ECO:0000313" key="2">
    <source>
        <dbReference type="Proteomes" id="UP000007575"/>
    </source>
</evidence>
<dbReference type="HOGENOM" id="CLU_1522747_0_0_0"/>
<accession>H8H260</accession>
<reference evidence="1 2" key="1">
    <citation type="journal article" date="2012" name="PLoS ONE">
        <title>Genome sequence and transcriptome analysis of the radioresistant bacterium Deinococcus gobiensis: insights into the extreme environmental adaptations.</title>
        <authorList>
            <person name="Yuan M."/>
            <person name="Chen M."/>
            <person name="Zhang W."/>
            <person name="Lu W."/>
            <person name="Wang J."/>
            <person name="Yang M."/>
            <person name="Zhao P."/>
            <person name="Tang R."/>
            <person name="Li X."/>
            <person name="Hao Y."/>
            <person name="Zhou Z."/>
            <person name="Zhan Y."/>
            <person name="Yu H."/>
            <person name="Teng C."/>
            <person name="Yan Y."/>
            <person name="Ping S."/>
            <person name="Wang Y."/>
            <person name="Lin M."/>
        </authorList>
    </citation>
    <scope>NUCLEOTIDE SEQUENCE [LARGE SCALE GENOMIC DNA]</scope>
    <source>
        <strain evidence="2">DSM 21396 / JCM 16679 / CGMCC 1.7299 / I-0</strain>
        <plasmid evidence="1">P2</plasmid>
    </source>
</reference>
<proteinExistence type="predicted"/>
<keyword evidence="1" id="KW-0614">Plasmid</keyword>
<sequence length="176" mass="19277">MNAINASHALDLLRSGQPLQYMHVDTLDLHRLASDDQTGIHVSIIARDSRIDTLDSSSLVFHRPVIFERCHLGTAFCWATYFLAGAEFIECTFDGPVTFECGGHNEPPAAFVLNACTFTHFVNFFDCWYPGPVLIRSCHFDAGSNLLGNIDQPFVTSFEIPPVIGGNTGILSIDGG</sequence>
<dbReference type="Proteomes" id="UP000007575">
    <property type="component" value="Plasmid P2"/>
</dbReference>
<dbReference type="KEGG" id="dgo:DGo_PB0338"/>
<name>H8H260_DEIGI</name>
<gene>
    <name evidence="1" type="ordered locus">DGo_PB0338</name>
</gene>
<evidence type="ECO:0000313" key="1">
    <source>
        <dbReference type="EMBL" id="AFD27607.1"/>
    </source>
</evidence>
<protein>
    <recommendedName>
        <fullName evidence="3">Pentapeptide repeat protein</fullName>
    </recommendedName>
</protein>
<geneLocation type="plasmid" evidence="1 2">
    <name>P2</name>
</geneLocation>
<organism evidence="1 2">
    <name type="scientific">Deinococcus gobiensis (strain DSM 21396 / JCM 16679 / CGMCC 1.7299 / I-0)</name>
    <dbReference type="NCBI Taxonomy" id="745776"/>
    <lineage>
        <taxon>Bacteria</taxon>
        <taxon>Thermotogati</taxon>
        <taxon>Deinococcota</taxon>
        <taxon>Deinococci</taxon>
        <taxon>Deinococcales</taxon>
        <taxon>Deinococcaceae</taxon>
        <taxon>Deinococcus</taxon>
    </lineage>
</organism>